<dbReference type="RefSeq" id="XP_007413314.1">
    <property type="nucleotide sequence ID" value="XM_007413252.1"/>
</dbReference>
<dbReference type="InParanoid" id="F4RVU7"/>
<evidence type="ECO:0000256" key="1">
    <source>
        <dbReference type="SAM" id="MobiDB-lite"/>
    </source>
</evidence>
<dbReference type="KEGG" id="mlr:MELLADRAFT_90144"/>
<reference evidence="3" key="1">
    <citation type="journal article" date="2011" name="Proc. Natl. Acad. Sci. U.S.A.">
        <title>Obligate biotrophy features unraveled by the genomic analysis of rust fungi.</title>
        <authorList>
            <person name="Duplessis S."/>
            <person name="Cuomo C.A."/>
            <person name="Lin Y.-C."/>
            <person name="Aerts A."/>
            <person name="Tisserant E."/>
            <person name="Veneault-Fourrey C."/>
            <person name="Joly D.L."/>
            <person name="Hacquard S."/>
            <person name="Amselem J."/>
            <person name="Cantarel B.L."/>
            <person name="Chiu R."/>
            <person name="Coutinho P.M."/>
            <person name="Feau N."/>
            <person name="Field M."/>
            <person name="Frey P."/>
            <person name="Gelhaye E."/>
            <person name="Goldberg J."/>
            <person name="Grabherr M.G."/>
            <person name="Kodira C.D."/>
            <person name="Kohler A."/>
            <person name="Kuees U."/>
            <person name="Lindquist E.A."/>
            <person name="Lucas S.M."/>
            <person name="Mago R."/>
            <person name="Mauceli E."/>
            <person name="Morin E."/>
            <person name="Murat C."/>
            <person name="Pangilinan J.L."/>
            <person name="Park R."/>
            <person name="Pearson M."/>
            <person name="Quesneville H."/>
            <person name="Rouhier N."/>
            <person name="Sakthikumar S."/>
            <person name="Salamov A.A."/>
            <person name="Schmutz J."/>
            <person name="Selles B."/>
            <person name="Shapiro H."/>
            <person name="Tanguay P."/>
            <person name="Tuskan G.A."/>
            <person name="Henrissat B."/>
            <person name="Van de Peer Y."/>
            <person name="Rouze P."/>
            <person name="Ellis J.G."/>
            <person name="Dodds P.N."/>
            <person name="Schein J.E."/>
            <person name="Zhong S."/>
            <person name="Hamelin R.C."/>
            <person name="Grigoriev I.V."/>
            <person name="Szabo L.J."/>
            <person name="Martin F."/>
        </authorList>
    </citation>
    <scope>NUCLEOTIDE SEQUENCE [LARGE SCALE GENOMIC DNA]</scope>
    <source>
        <strain evidence="3">98AG31 / pathotype 3-4-7</strain>
    </source>
</reference>
<feature type="compositionally biased region" description="Polar residues" evidence="1">
    <location>
        <begin position="255"/>
        <end position="275"/>
    </location>
</feature>
<gene>
    <name evidence="2" type="ORF">MELLADRAFT_90144</name>
</gene>
<dbReference type="AlphaFoldDB" id="F4RVU7"/>
<protein>
    <submittedName>
        <fullName evidence="2">Uncharacterized protein</fullName>
    </submittedName>
</protein>
<evidence type="ECO:0000313" key="2">
    <source>
        <dbReference type="EMBL" id="EGG03520.1"/>
    </source>
</evidence>
<sequence length="359" mass="40170">MAYQSTSYLLPQVDGVTHRNAALPPMCPSRQSFTVAPIRNHPILKEYLHSPSQNGIPGRARPLPTRYTKKDAKPYGDEVILDPYWHTAQMSSNWNARNDRAIASASPKRDLFPNLCNRFNDGLIGRRQFRDALHDLSRVNGSLINHEPRGLLPSGFITPNRSRASSFDDHSQDLSDESDILEESRDFEPEAAHVDDLNQHSSTSDNLNRHHYRSNEDIRELEDGEGVEAGDGKGDSGYSSHDEPADNSRQEATEDTNPQASTSRSSAKENSNPVQASMEAGPSVIKPCPPVDEIPLQKILSTFRTKSLHVMSDRICYDSKHDKPLKARVRLTTKRPLTEASGQDFSKKMKILLGHDKKQ</sequence>
<feature type="region of interest" description="Disordered" evidence="1">
    <location>
        <begin position="192"/>
        <end position="286"/>
    </location>
</feature>
<feature type="compositionally biased region" description="Basic and acidic residues" evidence="1">
    <location>
        <begin position="230"/>
        <end position="252"/>
    </location>
</feature>
<dbReference type="VEuPathDB" id="FungiDB:MELLADRAFT_90144"/>
<name>F4RVU7_MELLP</name>
<proteinExistence type="predicted"/>
<evidence type="ECO:0000313" key="3">
    <source>
        <dbReference type="Proteomes" id="UP000001072"/>
    </source>
</evidence>
<organism evidence="3">
    <name type="scientific">Melampsora larici-populina (strain 98AG31 / pathotype 3-4-7)</name>
    <name type="common">Poplar leaf rust fungus</name>
    <dbReference type="NCBI Taxonomy" id="747676"/>
    <lineage>
        <taxon>Eukaryota</taxon>
        <taxon>Fungi</taxon>
        <taxon>Dikarya</taxon>
        <taxon>Basidiomycota</taxon>
        <taxon>Pucciniomycotina</taxon>
        <taxon>Pucciniomycetes</taxon>
        <taxon>Pucciniales</taxon>
        <taxon>Melampsoraceae</taxon>
        <taxon>Melampsora</taxon>
    </lineage>
</organism>
<dbReference type="HOGENOM" id="CLU_771791_0_0_1"/>
<dbReference type="EMBL" id="GL883124">
    <property type="protein sequence ID" value="EGG03520.1"/>
    <property type="molecule type" value="Genomic_DNA"/>
</dbReference>
<keyword evidence="3" id="KW-1185">Reference proteome</keyword>
<dbReference type="Proteomes" id="UP000001072">
    <property type="component" value="Unassembled WGS sequence"/>
</dbReference>
<feature type="region of interest" description="Disordered" evidence="1">
    <location>
        <begin position="48"/>
        <end position="69"/>
    </location>
</feature>
<accession>F4RVU7</accession>
<feature type="compositionally biased region" description="Acidic residues" evidence="1">
    <location>
        <begin position="219"/>
        <end position="228"/>
    </location>
</feature>
<dbReference type="GeneID" id="18935466"/>